<dbReference type="InterPro" id="IPR000073">
    <property type="entry name" value="AB_hydrolase_1"/>
</dbReference>
<dbReference type="InterPro" id="IPR029058">
    <property type="entry name" value="AB_hydrolase_fold"/>
</dbReference>
<feature type="domain" description="AB hydrolase-1" evidence="4">
    <location>
        <begin position="25"/>
        <end position="251"/>
    </location>
</feature>
<dbReference type="Proteomes" id="UP001431656">
    <property type="component" value="Chromosome"/>
</dbReference>
<evidence type="ECO:0000256" key="3">
    <source>
        <dbReference type="ARBA" id="ARBA00038128"/>
    </source>
</evidence>
<dbReference type="GO" id="GO:0004601">
    <property type="term" value="F:peroxidase activity"/>
    <property type="evidence" value="ECO:0007669"/>
    <property type="project" value="UniProtKB-KW"/>
</dbReference>
<dbReference type="PANTHER" id="PTHR43798:SF31">
    <property type="entry name" value="AB HYDROLASE SUPERFAMILY PROTEIN YCLE"/>
    <property type="match status" value="1"/>
</dbReference>
<dbReference type="Gene3D" id="3.40.50.1820">
    <property type="entry name" value="alpha/beta hydrolase"/>
    <property type="match status" value="1"/>
</dbReference>
<dbReference type="PRINTS" id="PR00412">
    <property type="entry name" value="EPOXHYDRLASE"/>
</dbReference>
<dbReference type="SUPFAM" id="SSF53474">
    <property type="entry name" value="alpha/beta-Hydrolases"/>
    <property type="match status" value="1"/>
</dbReference>
<evidence type="ECO:0000313" key="6">
    <source>
        <dbReference type="Proteomes" id="UP001431656"/>
    </source>
</evidence>
<dbReference type="InterPro" id="IPR000639">
    <property type="entry name" value="Epox_hydrolase-like"/>
</dbReference>
<dbReference type="Pfam" id="PF00561">
    <property type="entry name" value="Abhydrolase_1"/>
    <property type="match status" value="1"/>
</dbReference>
<sequence length="280" mass="29655">MPIVTTSGSHATEIYYRDSKGPGRPIVFIHGWPASEASWNRVTPALQEAGYRIIAYDRRGFGRSGKPGSGFDYDTFASDLDQLLTRLDVVDAVLVGFSMGGGEVARYIANHGTSRVTAACFVGAITPCLDATLADNPDGAFTPDAAAEMQSGLLADPVDFLTGFLTNFYSIPTADGGTRLVVSEQQIDASIGIAQQANVNALAACIPLWLTDFRADLAKLDIPTLVIHGEGDQIVPFAASGARMPQFVKQAVLRPLAFGPHGLLASHPDDVSSALLEFLA</sequence>
<evidence type="ECO:0000259" key="4">
    <source>
        <dbReference type="Pfam" id="PF00561"/>
    </source>
</evidence>
<accession>A0AAN0KI22</accession>
<dbReference type="EMBL" id="AP028056">
    <property type="protein sequence ID" value="BEH02115.1"/>
    <property type="molecule type" value="Genomic_DNA"/>
</dbReference>
<comment type="similarity">
    <text evidence="3">Belongs to the AB hydrolase superfamily. Bacterial non-heme haloperoxidase / perhydrolase family.</text>
</comment>
<reference evidence="5" key="1">
    <citation type="journal article" date="2024" name="Int. J. Syst. Evol. Microbiol.">
        <title>Brooklawnia propionicigenes sp. nov., a facultatively anaerobic, propionate-producing bacterium isolated from a methanogenic reactor treating waste from cattle farms.</title>
        <authorList>
            <person name="Akita Y."/>
            <person name="Ueki A."/>
            <person name="Tonouchi A."/>
            <person name="Sugawara Y."/>
            <person name="Honma S."/>
            <person name="Kaku N."/>
            <person name="Ueki K."/>
        </authorList>
    </citation>
    <scope>NUCLEOTIDE SEQUENCE</scope>
    <source>
        <strain evidence="5">SH051</strain>
    </source>
</reference>
<proteinExistence type="inferred from homology"/>
<dbReference type="AlphaFoldDB" id="A0AAN0KI22"/>
<dbReference type="GO" id="GO:0016020">
    <property type="term" value="C:membrane"/>
    <property type="evidence" value="ECO:0007669"/>
    <property type="project" value="TreeGrafter"/>
</dbReference>
<dbReference type="InterPro" id="IPR050266">
    <property type="entry name" value="AB_hydrolase_sf"/>
</dbReference>
<dbReference type="FunFam" id="3.40.50.1820:FF:000205">
    <property type="entry name" value="Non-haem bromoperoxidase BPO-A2"/>
    <property type="match status" value="1"/>
</dbReference>
<organism evidence="5 6">
    <name type="scientific">Brooklawnia propionicigenes</name>
    <dbReference type="NCBI Taxonomy" id="3041175"/>
    <lineage>
        <taxon>Bacteria</taxon>
        <taxon>Bacillati</taxon>
        <taxon>Actinomycetota</taxon>
        <taxon>Actinomycetes</taxon>
        <taxon>Propionibacteriales</taxon>
        <taxon>Propionibacteriaceae</taxon>
        <taxon>Brooklawnia</taxon>
    </lineage>
</organism>
<dbReference type="GO" id="GO:0016787">
    <property type="term" value="F:hydrolase activity"/>
    <property type="evidence" value="ECO:0007669"/>
    <property type="project" value="UniProtKB-KW"/>
</dbReference>
<evidence type="ECO:0000256" key="2">
    <source>
        <dbReference type="ARBA" id="ARBA00022801"/>
    </source>
</evidence>
<dbReference type="PRINTS" id="PR00111">
    <property type="entry name" value="ABHYDROLASE"/>
</dbReference>
<protein>
    <submittedName>
        <fullName evidence="5">Alpha/beta hydrolase</fullName>
    </submittedName>
</protein>
<keyword evidence="6" id="KW-1185">Reference proteome</keyword>
<gene>
    <name evidence="5" type="ORF">brsh051_13960</name>
</gene>
<dbReference type="KEGG" id="broo:brsh051_13960"/>
<name>A0AAN0KI22_9ACTN</name>
<dbReference type="RefSeq" id="WP_286268422.1">
    <property type="nucleotide sequence ID" value="NZ_AP028056.1"/>
</dbReference>
<keyword evidence="2 5" id="KW-0378">Hydrolase</keyword>
<keyword evidence="1" id="KW-0560">Oxidoreductase</keyword>
<keyword evidence="1" id="KW-0575">Peroxidase</keyword>
<evidence type="ECO:0000256" key="1">
    <source>
        <dbReference type="ARBA" id="ARBA00022559"/>
    </source>
</evidence>
<evidence type="ECO:0000313" key="5">
    <source>
        <dbReference type="EMBL" id="BEH02115.1"/>
    </source>
</evidence>
<dbReference type="PANTHER" id="PTHR43798">
    <property type="entry name" value="MONOACYLGLYCEROL LIPASE"/>
    <property type="match status" value="1"/>
</dbReference>